<evidence type="ECO:0000313" key="2">
    <source>
        <dbReference type="EMBL" id="MBD2868713.1"/>
    </source>
</evidence>
<dbReference type="InterPro" id="IPR029044">
    <property type="entry name" value="Nucleotide-diphossugar_trans"/>
</dbReference>
<keyword evidence="3" id="KW-1185">Reference proteome</keyword>
<feature type="domain" description="Nucleotidyl transferase" evidence="1">
    <location>
        <begin position="2"/>
        <end position="236"/>
    </location>
</feature>
<dbReference type="PANTHER" id="PTHR42883">
    <property type="entry name" value="GLUCOSE-1-PHOSPHATE THYMIDYLTRANSFERASE"/>
    <property type="match status" value="1"/>
</dbReference>
<sequence length="330" mass="36004">MKGLILCAGKGTRLHPITLKHSKTLMPVANIPMLQTCMEKLVEQGIAEIGICIHPSQEADIRERIGNGESLGVTVTYIYQNEAKGISDAVKQAQPYIGEDAFLLLLGDNLIAEPLTELKADVEERGSHGSLLLAEVENPQDYGIAEVLDGRIAGLEEKPRNPKSNLAVLGAYAFNRSIFKAVRDITPSARGEYEITDAIQWLVDHNFPVTYHITEKLNMDVGTVDRWLEANRRTLDQTHGGGTIHETAIVNNCTIIAPVIIGQGCVLKDSVIGPYVSIGTDSHIEDCRIENSIILNEVHLKHISYTLKDTVIGFGSVMAGIHPRVEGSGQ</sequence>
<dbReference type="EMBL" id="JACXIY010000011">
    <property type="protein sequence ID" value="MBD2868713.1"/>
    <property type="molecule type" value="Genomic_DNA"/>
</dbReference>
<dbReference type="GO" id="GO:0016740">
    <property type="term" value="F:transferase activity"/>
    <property type="evidence" value="ECO:0007669"/>
    <property type="project" value="UniProtKB-KW"/>
</dbReference>
<dbReference type="InterPro" id="IPR005835">
    <property type="entry name" value="NTP_transferase_dom"/>
</dbReference>
<evidence type="ECO:0000259" key="1">
    <source>
        <dbReference type="Pfam" id="PF00483"/>
    </source>
</evidence>
<dbReference type="AlphaFoldDB" id="A0A927H5N0"/>
<organism evidence="2 3">
    <name type="scientific">Paenibacillus arenilitoris</name>
    <dbReference type="NCBI Taxonomy" id="2772299"/>
    <lineage>
        <taxon>Bacteria</taxon>
        <taxon>Bacillati</taxon>
        <taxon>Bacillota</taxon>
        <taxon>Bacilli</taxon>
        <taxon>Bacillales</taxon>
        <taxon>Paenibacillaceae</taxon>
        <taxon>Paenibacillus</taxon>
    </lineage>
</organism>
<dbReference type="Pfam" id="PF00483">
    <property type="entry name" value="NTP_transferase"/>
    <property type="match status" value="1"/>
</dbReference>
<name>A0A927H5N0_9BACL</name>
<evidence type="ECO:0000313" key="3">
    <source>
        <dbReference type="Proteomes" id="UP000632125"/>
    </source>
</evidence>
<dbReference type="PANTHER" id="PTHR42883:SF2">
    <property type="entry name" value="THYMIDYLYLTRANSFERASE"/>
    <property type="match status" value="1"/>
</dbReference>
<comment type="caution">
    <text evidence="2">The sequence shown here is derived from an EMBL/GenBank/DDBJ whole genome shotgun (WGS) entry which is preliminary data.</text>
</comment>
<gene>
    <name evidence="2" type="ORF">IDH41_08985</name>
</gene>
<dbReference type="SUPFAM" id="SSF53448">
    <property type="entry name" value="Nucleotide-diphospho-sugar transferases"/>
    <property type="match status" value="1"/>
</dbReference>
<accession>A0A927H5N0</accession>
<dbReference type="Proteomes" id="UP000632125">
    <property type="component" value="Unassembled WGS sequence"/>
</dbReference>
<proteinExistence type="predicted"/>
<dbReference type="CDD" id="cd04189">
    <property type="entry name" value="G1P_TT_long"/>
    <property type="match status" value="1"/>
</dbReference>
<keyword evidence="2" id="KW-0808">Transferase</keyword>
<dbReference type="Gene3D" id="2.160.10.10">
    <property type="entry name" value="Hexapeptide repeat proteins"/>
    <property type="match status" value="1"/>
</dbReference>
<reference evidence="2" key="1">
    <citation type="submission" date="2020-09" db="EMBL/GenBank/DDBJ databases">
        <title>A novel bacterium of genus Paenibacillus, isolated from South China Sea.</title>
        <authorList>
            <person name="Huang H."/>
            <person name="Mo K."/>
            <person name="Hu Y."/>
        </authorList>
    </citation>
    <scope>NUCLEOTIDE SEQUENCE</scope>
    <source>
        <strain evidence="2">IB182493</strain>
    </source>
</reference>
<protein>
    <submittedName>
        <fullName evidence="2">NTP transferase domain-containing protein</fullName>
    </submittedName>
</protein>
<dbReference type="Gene3D" id="3.90.550.10">
    <property type="entry name" value="Spore Coat Polysaccharide Biosynthesis Protein SpsA, Chain A"/>
    <property type="match status" value="1"/>
</dbReference>
<dbReference type="InterPro" id="IPR005908">
    <property type="entry name" value="G1P_thy_trans_l"/>
</dbReference>
<dbReference type="RefSeq" id="WP_190860231.1">
    <property type="nucleotide sequence ID" value="NZ_JACXIY010000011.1"/>
</dbReference>